<dbReference type="Gene3D" id="3.30.428.10">
    <property type="entry name" value="HIT-like"/>
    <property type="match status" value="1"/>
</dbReference>
<dbReference type="CDD" id="cd07380">
    <property type="entry name" value="MPP_CWF19_N"/>
    <property type="match status" value="1"/>
</dbReference>
<accession>A0A9Q3GHI9</accession>
<dbReference type="Proteomes" id="UP000765509">
    <property type="component" value="Unassembled WGS sequence"/>
</dbReference>
<evidence type="ECO:0000256" key="4">
    <source>
        <dbReference type="ARBA" id="ARBA00022833"/>
    </source>
</evidence>
<dbReference type="Pfam" id="PF04677">
    <property type="entry name" value="CwfJ_C_1"/>
    <property type="match status" value="1"/>
</dbReference>
<dbReference type="GO" id="GO:0071014">
    <property type="term" value="C:post-mRNA release spliceosomal complex"/>
    <property type="evidence" value="ECO:0007669"/>
    <property type="project" value="TreeGrafter"/>
</dbReference>
<evidence type="ECO:0000259" key="6">
    <source>
        <dbReference type="SMART" id="SM00343"/>
    </source>
</evidence>
<proteinExistence type="predicted"/>
<dbReference type="InterPro" id="IPR036265">
    <property type="entry name" value="HIT-like_sf"/>
</dbReference>
<organism evidence="7 8">
    <name type="scientific">Austropuccinia psidii MF-1</name>
    <dbReference type="NCBI Taxonomy" id="1389203"/>
    <lineage>
        <taxon>Eukaryota</taxon>
        <taxon>Fungi</taxon>
        <taxon>Dikarya</taxon>
        <taxon>Basidiomycota</taxon>
        <taxon>Pucciniomycotina</taxon>
        <taxon>Pucciniomycetes</taxon>
        <taxon>Pucciniales</taxon>
        <taxon>Sphaerophragmiaceae</taxon>
        <taxon>Austropuccinia</taxon>
    </lineage>
</organism>
<protein>
    <recommendedName>
        <fullName evidence="6">CCHC-type domain-containing protein</fullName>
    </recommendedName>
</protein>
<dbReference type="EMBL" id="AVOT02001566">
    <property type="protein sequence ID" value="MBW0467395.1"/>
    <property type="molecule type" value="Genomic_DNA"/>
</dbReference>
<evidence type="ECO:0000256" key="2">
    <source>
        <dbReference type="ARBA" id="ARBA00022723"/>
    </source>
</evidence>
<dbReference type="GO" id="GO:0000398">
    <property type="term" value="P:mRNA splicing, via spliceosome"/>
    <property type="evidence" value="ECO:0007669"/>
    <property type="project" value="TreeGrafter"/>
</dbReference>
<keyword evidence="1" id="KW-0507">mRNA processing</keyword>
<evidence type="ECO:0000313" key="7">
    <source>
        <dbReference type="EMBL" id="MBW0467395.1"/>
    </source>
</evidence>
<feature type="compositionally biased region" description="Polar residues" evidence="5">
    <location>
        <begin position="297"/>
        <end position="307"/>
    </location>
</feature>
<evidence type="ECO:0000313" key="8">
    <source>
        <dbReference type="Proteomes" id="UP000765509"/>
    </source>
</evidence>
<comment type="caution">
    <text evidence="7">The sequence shown here is derived from an EMBL/GenBank/DDBJ whole genome shotgun (WGS) entry which is preliminary data.</text>
</comment>
<dbReference type="GO" id="GO:0061632">
    <property type="term" value="F:RNA lariat debranching enzyme activator activity"/>
    <property type="evidence" value="ECO:0007669"/>
    <property type="project" value="TreeGrafter"/>
</dbReference>
<dbReference type="InterPro" id="IPR006767">
    <property type="entry name" value="Cwf19-like_C_dom-2"/>
</dbReference>
<dbReference type="SUPFAM" id="SSF57756">
    <property type="entry name" value="Retrovirus zinc finger-like domains"/>
    <property type="match status" value="1"/>
</dbReference>
<dbReference type="InterPro" id="IPR036875">
    <property type="entry name" value="Znf_CCHC_sf"/>
</dbReference>
<feature type="region of interest" description="Disordered" evidence="5">
    <location>
        <begin position="272"/>
        <end position="312"/>
    </location>
</feature>
<sequence length="627" mass="70648">MAKILVVKPNPGRFRTLFNKLTNINSKNGPFDLIICVSDLFKEIETPQELEELEELISGKIHIPIRTFCMIGSKKIPKQVQDLAAQNDGSLSSNLELLAPNSIITLSTLDNLKIANFGGSFDPDNYHLDEEQNDSRNPQNIIRSDNLKNFLTKLKSSTTNNSGIDILLTHSLPQLLTLHSKSLPNDPTAPTWGCPPITEILKAAQPRYHFASGGQNRFWEREPWVWDPSSDSNKSSSNHLLMTRFVNLGQFENQSKERWFYAFKISPISQTKPVRPPDATPCPYSSMTRPSQKRNDPMTQDEFSSEPNFRFGEMDPVKKKARSAQPPSNYLCKICQNSGHWIQDCPEKVNKQPKPQDGYICRICNTPGHLIRFCPMAEQHDNVIRNRKNFQPKEIAPDTCWFCLSNPHVAKHLIASIGTETYLSLPKGQLPDTQKRSPVPGGGHVLLIPISHYPSLLALPSELATPIISEIEQYKSALKRCYEAYSASMVSFEVAKLSGRGARAGHAHLQVCPVPNELADRVEQAFQEEGQKQGIDFVDESALKELKEGVKEAVSYFRVCLPNGRELVHLIKPDEKFNLQFGRIALANILGMPDRSNWKACEKSEDEEKQECQNFQKAFSIFEPQGI</sequence>
<dbReference type="InterPro" id="IPR040194">
    <property type="entry name" value="Cwf19-like"/>
</dbReference>
<keyword evidence="4" id="KW-0862">Zinc</keyword>
<dbReference type="PANTHER" id="PTHR12072">
    <property type="entry name" value="CWF19, CELL CYCLE CONTROL PROTEIN"/>
    <property type="match status" value="1"/>
</dbReference>
<dbReference type="OrthoDB" id="444325at2759"/>
<dbReference type="Pfam" id="PF13696">
    <property type="entry name" value="zf-CCHC_2"/>
    <property type="match status" value="2"/>
</dbReference>
<dbReference type="InterPro" id="IPR006768">
    <property type="entry name" value="Cwf19-like_C_dom-1"/>
</dbReference>
<dbReference type="Gene3D" id="4.10.60.10">
    <property type="entry name" value="Zinc finger, CCHC-type"/>
    <property type="match status" value="2"/>
</dbReference>
<dbReference type="SUPFAM" id="SSF54197">
    <property type="entry name" value="HIT-like"/>
    <property type="match status" value="1"/>
</dbReference>
<reference evidence="7" key="1">
    <citation type="submission" date="2021-03" db="EMBL/GenBank/DDBJ databases">
        <title>Draft genome sequence of rust myrtle Austropuccinia psidii MF-1, a brazilian biotype.</title>
        <authorList>
            <person name="Quecine M.C."/>
            <person name="Pachon D.M.R."/>
            <person name="Bonatelli M.L."/>
            <person name="Correr F.H."/>
            <person name="Franceschini L.M."/>
            <person name="Leite T.F."/>
            <person name="Margarido G.R.A."/>
            <person name="Almeida C.A."/>
            <person name="Ferrarezi J.A."/>
            <person name="Labate C.A."/>
        </authorList>
    </citation>
    <scope>NUCLEOTIDE SEQUENCE</scope>
    <source>
        <strain evidence="7">MF-1</strain>
    </source>
</reference>
<dbReference type="InterPro" id="IPR001878">
    <property type="entry name" value="Znf_CCHC"/>
</dbReference>
<evidence type="ECO:0000256" key="1">
    <source>
        <dbReference type="ARBA" id="ARBA00022664"/>
    </source>
</evidence>
<dbReference type="InterPro" id="IPR025829">
    <property type="entry name" value="Zn_knuckle_CX2CX3GHX4C"/>
</dbReference>
<evidence type="ECO:0000256" key="5">
    <source>
        <dbReference type="SAM" id="MobiDB-lite"/>
    </source>
</evidence>
<keyword evidence="2" id="KW-0479">Metal-binding</keyword>
<dbReference type="AlphaFoldDB" id="A0A9Q3GHI9"/>
<dbReference type="GO" id="GO:0003676">
    <property type="term" value="F:nucleic acid binding"/>
    <property type="evidence" value="ECO:0007669"/>
    <property type="project" value="InterPro"/>
</dbReference>
<keyword evidence="8" id="KW-1185">Reference proteome</keyword>
<evidence type="ECO:0000256" key="3">
    <source>
        <dbReference type="ARBA" id="ARBA00022771"/>
    </source>
</evidence>
<dbReference type="PANTHER" id="PTHR12072:SF4">
    <property type="entry name" value="CWF19-LIKE PROTEIN 1"/>
    <property type="match status" value="1"/>
</dbReference>
<gene>
    <name evidence="7" type="ORF">O181_007110</name>
</gene>
<dbReference type="SMART" id="SM00343">
    <property type="entry name" value="ZnF_C2HC"/>
    <property type="match status" value="2"/>
</dbReference>
<keyword evidence="3" id="KW-0863">Zinc-finger</keyword>
<feature type="domain" description="CCHC-type" evidence="6">
    <location>
        <begin position="331"/>
        <end position="347"/>
    </location>
</feature>
<dbReference type="Pfam" id="PF04676">
    <property type="entry name" value="CwfJ_C_2"/>
    <property type="match status" value="1"/>
</dbReference>
<dbReference type="GO" id="GO:0008270">
    <property type="term" value="F:zinc ion binding"/>
    <property type="evidence" value="ECO:0007669"/>
    <property type="project" value="UniProtKB-KW"/>
</dbReference>
<feature type="domain" description="CCHC-type" evidence="6">
    <location>
        <begin position="360"/>
        <end position="376"/>
    </location>
</feature>
<name>A0A9Q3GHI9_9BASI</name>